<keyword evidence="2" id="KW-0378">Hydrolase</keyword>
<dbReference type="GO" id="GO:0016787">
    <property type="term" value="F:hydrolase activity"/>
    <property type="evidence" value="ECO:0007669"/>
    <property type="project" value="UniProtKB-KW"/>
</dbReference>
<dbReference type="InterPro" id="IPR037138">
    <property type="entry name" value="His_deacetylse_dom_sf"/>
</dbReference>
<dbReference type="CDD" id="cd09993">
    <property type="entry name" value="HDAC_classIV"/>
    <property type="match status" value="1"/>
</dbReference>
<proteinExistence type="inferred from homology"/>
<name>A0A0C2DGH3_9BACT</name>
<dbReference type="GO" id="GO:0004407">
    <property type="term" value="F:histone deacetylase activity"/>
    <property type="evidence" value="ECO:0007669"/>
    <property type="project" value="InterPro"/>
</dbReference>
<comment type="similarity">
    <text evidence="1">Belongs to the histone deacetylase family.</text>
</comment>
<dbReference type="Pfam" id="PF00850">
    <property type="entry name" value="Hist_deacetyl"/>
    <property type="match status" value="1"/>
</dbReference>
<reference evidence="5 6" key="1">
    <citation type="submission" date="2014-12" db="EMBL/GenBank/DDBJ databases">
        <title>Genome assembly of Enhygromyxa salina DSM 15201.</title>
        <authorList>
            <person name="Sharma G."/>
            <person name="Subramanian S."/>
        </authorList>
    </citation>
    <scope>NUCLEOTIDE SEQUENCE [LARGE SCALE GENOMIC DNA]</scope>
    <source>
        <strain evidence="5 6">DSM 15201</strain>
    </source>
</reference>
<dbReference type="PANTHER" id="PTHR10625:SF19">
    <property type="entry name" value="HISTONE DEACETYLASE 12"/>
    <property type="match status" value="1"/>
</dbReference>
<sequence length="613" mass="67363">MGMVEARQLQPKNWLPLSLRHRLRRFEATLRGEPAVLVYTQGYGHELPGLPIDGLRGERILAALVREGVVGRDAVVIPDLAPLTKLERVHDLDYVASLTTPAVIEATFGMSLPPAVAGRILELQRRMTGGTLLAAWSARRQHKLAVNLGGGFHHAHRDRGRGFCLINDVAVAVAELRSRGMTEPIAVIDLDIHDGDGTRALFADDPSVWTFSIHNSHWGPTDAVASTAIALGDGVEDAGYLATLRAELGPMLDRHRPHLVFYLAGCDPAHDDGLGNWNISDAGMLARDHHVITQLRRRGIQSIVWLLAGGYGSDAWRHSAGGLIAALGGPSQPRLPSTATITLERYRHLAQVIDPRELSGTAPGELHFDESDLLGAAPDGGLGGPGKVLGYYTPAGIELALERYGVLPRLRRLDFEPRIEIARDPETGDTVRVFGDASDELLLIEVRVSRDRLTIPSMELLRIEWMLLQNPRVSWSAGRVPLPGQRHPGLRMFDDVAMLMLVVCERLKLDGIVVVPSHYHVAAHYHGRMKFLDPVAEGRFLALQRLLGGLPLAEASNAVEHGRVRDPSDKERRSYEPAPLILPSSPALRRRFDDAWQQRATKAQTEAQFEIVT</sequence>
<dbReference type="PRINTS" id="PR01270">
    <property type="entry name" value="HDASUPER"/>
</dbReference>
<evidence type="ECO:0000313" key="6">
    <source>
        <dbReference type="Proteomes" id="UP000031599"/>
    </source>
</evidence>
<gene>
    <name evidence="5" type="ORF">DB30_07787</name>
</gene>
<dbReference type="InterPro" id="IPR023696">
    <property type="entry name" value="Ureohydrolase_dom_sf"/>
</dbReference>
<accession>A0A0C2DGH3</accession>
<dbReference type="EMBL" id="JMCC02000009">
    <property type="protein sequence ID" value="KIG18772.1"/>
    <property type="molecule type" value="Genomic_DNA"/>
</dbReference>
<dbReference type="InterPro" id="IPR000286">
    <property type="entry name" value="HDACs"/>
</dbReference>
<dbReference type="AlphaFoldDB" id="A0A0C2DGH3"/>
<dbReference type="SUPFAM" id="SSF52768">
    <property type="entry name" value="Arginase/deacetylase"/>
    <property type="match status" value="1"/>
</dbReference>
<evidence type="ECO:0000256" key="1">
    <source>
        <dbReference type="ARBA" id="ARBA00005947"/>
    </source>
</evidence>
<evidence type="ECO:0000256" key="2">
    <source>
        <dbReference type="ARBA" id="ARBA00022801"/>
    </source>
</evidence>
<dbReference type="GO" id="GO:0040029">
    <property type="term" value="P:epigenetic regulation of gene expression"/>
    <property type="evidence" value="ECO:0007669"/>
    <property type="project" value="TreeGrafter"/>
</dbReference>
<feature type="domain" description="Histone deacetylase" evidence="4">
    <location>
        <begin position="56"/>
        <end position="325"/>
    </location>
</feature>
<dbReference type="Gene3D" id="3.40.800.20">
    <property type="entry name" value="Histone deacetylase domain"/>
    <property type="match status" value="1"/>
</dbReference>
<organism evidence="5 6">
    <name type="scientific">Enhygromyxa salina</name>
    <dbReference type="NCBI Taxonomy" id="215803"/>
    <lineage>
        <taxon>Bacteria</taxon>
        <taxon>Pseudomonadati</taxon>
        <taxon>Myxococcota</taxon>
        <taxon>Polyangia</taxon>
        <taxon>Nannocystales</taxon>
        <taxon>Nannocystaceae</taxon>
        <taxon>Enhygromyxa</taxon>
    </lineage>
</organism>
<evidence type="ECO:0000259" key="4">
    <source>
        <dbReference type="Pfam" id="PF00850"/>
    </source>
</evidence>
<evidence type="ECO:0000256" key="3">
    <source>
        <dbReference type="SAM" id="MobiDB-lite"/>
    </source>
</evidence>
<dbReference type="InterPro" id="IPR044150">
    <property type="entry name" value="HDAC_classIV"/>
</dbReference>
<dbReference type="InterPro" id="IPR023801">
    <property type="entry name" value="His_deacetylse_dom"/>
</dbReference>
<dbReference type="Proteomes" id="UP000031599">
    <property type="component" value="Unassembled WGS sequence"/>
</dbReference>
<protein>
    <submittedName>
        <fullName evidence="5">Histone deacetylase family protein</fullName>
    </submittedName>
</protein>
<dbReference type="PANTHER" id="PTHR10625">
    <property type="entry name" value="HISTONE DEACETYLASE HDAC1-RELATED"/>
    <property type="match status" value="1"/>
</dbReference>
<feature type="compositionally biased region" description="Basic and acidic residues" evidence="3">
    <location>
        <begin position="561"/>
        <end position="575"/>
    </location>
</feature>
<evidence type="ECO:0000313" key="5">
    <source>
        <dbReference type="EMBL" id="KIG18772.1"/>
    </source>
</evidence>
<feature type="region of interest" description="Disordered" evidence="3">
    <location>
        <begin position="561"/>
        <end position="581"/>
    </location>
</feature>
<comment type="caution">
    <text evidence="5">The sequence shown here is derived from an EMBL/GenBank/DDBJ whole genome shotgun (WGS) entry which is preliminary data.</text>
</comment>